<dbReference type="SMART" id="SM00382">
    <property type="entry name" value="AAA"/>
    <property type="match status" value="1"/>
</dbReference>
<dbReference type="InterPro" id="IPR027417">
    <property type="entry name" value="P-loop_NTPase"/>
</dbReference>
<comment type="similarity">
    <text evidence="9">Belongs to the GTP-binding SRP family. FtsY subfamily.</text>
</comment>
<reference evidence="11" key="1">
    <citation type="submission" date="2023-05" db="EMBL/GenBank/DDBJ databases">
        <title>Cataloging the Phylogenetic Diversity of Human Bladder Bacteria.</title>
        <authorList>
            <person name="Du J."/>
        </authorList>
    </citation>
    <scope>NUCLEOTIDE SEQUENCE</scope>
    <source>
        <strain evidence="11">UMB1231</strain>
    </source>
</reference>
<evidence type="ECO:0000256" key="4">
    <source>
        <dbReference type="ARBA" id="ARBA00022801"/>
    </source>
</evidence>
<comment type="subcellular location">
    <subcellularLocation>
        <location evidence="9">Cell membrane</location>
        <topology evidence="9">Peripheral membrane protein</topology>
        <orientation evidence="9">Cytoplasmic side</orientation>
    </subcellularLocation>
    <subcellularLocation>
        <location evidence="9">Cytoplasm</location>
    </subcellularLocation>
</comment>
<evidence type="ECO:0000256" key="1">
    <source>
        <dbReference type="ARBA" id="ARBA00022475"/>
    </source>
</evidence>
<evidence type="ECO:0000256" key="8">
    <source>
        <dbReference type="ARBA" id="ARBA00048027"/>
    </source>
</evidence>
<evidence type="ECO:0000256" key="3">
    <source>
        <dbReference type="ARBA" id="ARBA00022741"/>
    </source>
</evidence>
<dbReference type="SUPFAM" id="SSF47364">
    <property type="entry name" value="Domain of the SRP/SRP receptor G-proteins"/>
    <property type="match status" value="1"/>
</dbReference>
<dbReference type="InterPro" id="IPR003593">
    <property type="entry name" value="AAA+_ATPase"/>
</dbReference>
<feature type="domain" description="SRP54-type proteins GTP-binding" evidence="10">
    <location>
        <begin position="306"/>
        <end position="319"/>
    </location>
</feature>
<name>A0AAJ1V2M2_9LACT</name>
<keyword evidence="3 9" id="KW-0547">Nucleotide-binding</keyword>
<protein>
    <recommendedName>
        <fullName evidence="9">Signal recognition particle receptor FtsY</fullName>
        <shortName evidence="9">SRP receptor</shortName>
        <ecNumber evidence="9">3.6.5.4</ecNumber>
    </recommendedName>
</protein>
<evidence type="ECO:0000256" key="7">
    <source>
        <dbReference type="ARBA" id="ARBA00023170"/>
    </source>
</evidence>
<feature type="binding site" evidence="9">
    <location>
        <begin position="221"/>
        <end position="225"/>
    </location>
    <ligand>
        <name>GTP</name>
        <dbReference type="ChEBI" id="CHEBI:37565"/>
    </ligand>
</feature>
<dbReference type="SMART" id="SM00963">
    <property type="entry name" value="SRP54_N"/>
    <property type="match status" value="1"/>
</dbReference>
<feature type="binding site" evidence="9">
    <location>
        <begin position="285"/>
        <end position="288"/>
    </location>
    <ligand>
        <name>GTP</name>
        <dbReference type="ChEBI" id="CHEBI:37565"/>
    </ligand>
</feature>
<dbReference type="GO" id="GO:0005047">
    <property type="term" value="F:signal recognition particle binding"/>
    <property type="evidence" value="ECO:0007669"/>
    <property type="project" value="TreeGrafter"/>
</dbReference>
<dbReference type="GO" id="GO:0006614">
    <property type="term" value="P:SRP-dependent cotranslational protein targeting to membrane"/>
    <property type="evidence" value="ECO:0007669"/>
    <property type="project" value="InterPro"/>
</dbReference>
<keyword evidence="4 9" id="KW-0378">Hydrolase</keyword>
<dbReference type="GO" id="GO:0003924">
    <property type="term" value="F:GTPase activity"/>
    <property type="evidence" value="ECO:0007669"/>
    <property type="project" value="UniProtKB-UniRule"/>
</dbReference>
<dbReference type="PROSITE" id="PS00300">
    <property type="entry name" value="SRP54"/>
    <property type="match status" value="1"/>
</dbReference>
<comment type="catalytic activity">
    <reaction evidence="8 9">
        <text>GTP + H2O = GDP + phosphate + H(+)</text>
        <dbReference type="Rhea" id="RHEA:19669"/>
        <dbReference type="ChEBI" id="CHEBI:15377"/>
        <dbReference type="ChEBI" id="CHEBI:15378"/>
        <dbReference type="ChEBI" id="CHEBI:37565"/>
        <dbReference type="ChEBI" id="CHEBI:43474"/>
        <dbReference type="ChEBI" id="CHEBI:58189"/>
        <dbReference type="EC" id="3.6.5.4"/>
    </reaction>
</comment>
<dbReference type="Gene3D" id="3.40.50.300">
    <property type="entry name" value="P-loop containing nucleotide triphosphate hydrolases"/>
    <property type="match status" value="1"/>
</dbReference>
<dbReference type="GO" id="GO:0005886">
    <property type="term" value="C:plasma membrane"/>
    <property type="evidence" value="ECO:0007669"/>
    <property type="project" value="UniProtKB-SubCell"/>
</dbReference>
<keyword evidence="1 9" id="KW-1003">Cell membrane</keyword>
<evidence type="ECO:0000256" key="2">
    <source>
        <dbReference type="ARBA" id="ARBA00022490"/>
    </source>
</evidence>
<dbReference type="AlphaFoldDB" id="A0AAJ1V2M2"/>
<comment type="caution">
    <text evidence="11">The sequence shown here is derived from an EMBL/GenBank/DDBJ whole genome shotgun (WGS) entry which is preliminary data.</text>
</comment>
<evidence type="ECO:0000256" key="5">
    <source>
        <dbReference type="ARBA" id="ARBA00023134"/>
    </source>
</evidence>
<keyword evidence="5 9" id="KW-0342">GTP-binding</keyword>
<keyword evidence="7 9" id="KW-0675">Receptor</keyword>
<comment type="subunit">
    <text evidence="9">Part of the signal recognition particle protein translocation system, which is composed of SRP and FtsY.</text>
</comment>
<dbReference type="PANTHER" id="PTHR43134">
    <property type="entry name" value="SIGNAL RECOGNITION PARTICLE RECEPTOR SUBUNIT ALPHA"/>
    <property type="match status" value="1"/>
</dbReference>
<dbReference type="SUPFAM" id="SSF52540">
    <property type="entry name" value="P-loop containing nucleoside triphosphate hydrolases"/>
    <property type="match status" value="1"/>
</dbReference>
<dbReference type="Pfam" id="PF00448">
    <property type="entry name" value="SRP54"/>
    <property type="match status" value="1"/>
</dbReference>
<dbReference type="GO" id="GO:0005525">
    <property type="term" value="F:GTP binding"/>
    <property type="evidence" value="ECO:0007669"/>
    <property type="project" value="UniProtKB-UniRule"/>
</dbReference>
<dbReference type="Pfam" id="PF02881">
    <property type="entry name" value="SRP54_N"/>
    <property type="match status" value="1"/>
</dbReference>
<accession>A0AAJ1V2M2</accession>
<evidence type="ECO:0000256" key="6">
    <source>
        <dbReference type="ARBA" id="ARBA00023136"/>
    </source>
</evidence>
<proteinExistence type="inferred from homology"/>
<keyword evidence="6 9" id="KW-0472">Membrane</keyword>
<evidence type="ECO:0000256" key="9">
    <source>
        <dbReference type="HAMAP-Rule" id="MF_00920"/>
    </source>
</evidence>
<dbReference type="PANTHER" id="PTHR43134:SF1">
    <property type="entry name" value="SIGNAL RECOGNITION PARTICLE RECEPTOR SUBUNIT ALPHA"/>
    <property type="match status" value="1"/>
</dbReference>
<sequence length="343" mass="37905">MGLLDRIKRAFTGEDKVIKNQTPDQEEKLVLEKYDKGLENTRQSFGEKISQLFTGWREIDDSFYDELEECLISADVGFDMTLALSDAIRQAVEDQNVYKIEDVKRVMLEEMVAIYEKEGNDSVALAENSDGPSVILFVGVNGVGKTTSVGKIAYQLKNSGKKVLLAAGDTFRAGATEQLTVWAERLGIPVVTGQEKSDPASVVFDAVKLANQEHYDYLLVDTAGRLHSKANLMNELAKMKRIIERENPNGVQEVLLVLDATTGQNALTQAKQFNDATEITGLVLTKLDGTAKGGVILSIRYELDIPVKFIGLGEQAADLQPFDAEKYMYSLIKDLIENKDVNA</sequence>
<dbReference type="InterPro" id="IPR013822">
    <property type="entry name" value="Signal_recog_particl_SRP54_hlx"/>
</dbReference>
<dbReference type="HAMAP" id="MF_00920">
    <property type="entry name" value="FtsY"/>
    <property type="match status" value="1"/>
</dbReference>
<gene>
    <name evidence="9 11" type="primary">ftsY</name>
    <name evidence="11" type="ORF">QP433_00695</name>
</gene>
<evidence type="ECO:0000313" key="11">
    <source>
        <dbReference type="EMBL" id="MDK7186496.1"/>
    </source>
</evidence>
<dbReference type="RefSeq" id="WP_285065160.1">
    <property type="nucleotide sequence ID" value="NZ_CP138857.1"/>
</dbReference>
<dbReference type="Gene3D" id="1.20.120.140">
    <property type="entry name" value="Signal recognition particle SRP54, nucleotide-binding domain"/>
    <property type="match status" value="1"/>
</dbReference>
<organism evidence="11 12">
    <name type="scientific">Facklamia hominis</name>
    <dbReference type="NCBI Taxonomy" id="178214"/>
    <lineage>
        <taxon>Bacteria</taxon>
        <taxon>Bacillati</taxon>
        <taxon>Bacillota</taxon>
        <taxon>Bacilli</taxon>
        <taxon>Lactobacillales</taxon>
        <taxon>Aerococcaceae</taxon>
        <taxon>Facklamia</taxon>
    </lineage>
</organism>
<dbReference type="FunFam" id="1.20.120.140:FF:000002">
    <property type="entry name" value="Signal recognition particle receptor FtsY"/>
    <property type="match status" value="1"/>
</dbReference>
<dbReference type="FunFam" id="3.40.50.300:FF:000053">
    <property type="entry name" value="Signal recognition particle receptor FtsY"/>
    <property type="match status" value="1"/>
</dbReference>
<evidence type="ECO:0000259" key="10">
    <source>
        <dbReference type="PROSITE" id="PS00300"/>
    </source>
</evidence>
<dbReference type="SMART" id="SM00962">
    <property type="entry name" value="SRP54"/>
    <property type="match status" value="1"/>
</dbReference>
<comment type="function">
    <text evidence="9">Involved in targeting and insertion of nascent membrane proteins into the cytoplasmic membrane. Acts as a receptor for the complex formed by the signal recognition particle (SRP) and the ribosome-nascent chain (RNC).</text>
</comment>
<dbReference type="GO" id="GO:0005737">
    <property type="term" value="C:cytoplasm"/>
    <property type="evidence" value="ECO:0007669"/>
    <property type="project" value="UniProtKB-SubCell"/>
</dbReference>
<dbReference type="InterPro" id="IPR004390">
    <property type="entry name" value="SR_rcpt_FtsY"/>
</dbReference>
<dbReference type="InterPro" id="IPR000897">
    <property type="entry name" value="SRP54_GTPase_dom"/>
</dbReference>
<dbReference type="EC" id="3.6.5.4" evidence="9"/>
<dbReference type="InterPro" id="IPR042101">
    <property type="entry name" value="SRP54_N_sf"/>
</dbReference>
<evidence type="ECO:0000313" key="12">
    <source>
        <dbReference type="Proteomes" id="UP001229251"/>
    </source>
</evidence>
<dbReference type="Proteomes" id="UP001229251">
    <property type="component" value="Unassembled WGS sequence"/>
</dbReference>
<keyword evidence="2 9" id="KW-0963">Cytoplasm</keyword>
<dbReference type="InterPro" id="IPR036225">
    <property type="entry name" value="SRP/SRP_N"/>
</dbReference>
<dbReference type="CDD" id="cd17874">
    <property type="entry name" value="FtsY"/>
    <property type="match status" value="1"/>
</dbReference>
<dbReference type="EMBL" id="JASOOE010000001">
    <property type="protein sequence ID" value="MDK7186496.1"/>
    <property type="molecule type" value="Genomic_DNA"/>
</dbReference>
<dbReference type="NCBIfam" id="TIGR00064">
    <property type="entry name" value="ftsY"/>
    <property type="match status" value="1"/>
</dbReference>
<feature type="binding site" evidence="9">
    <location>
        <begin position="139"/>
        <end position="146"/>
    </location>
    <ligand>
        <name>GTP</name>
        <dbReference type="ChEBI" id="CHEBI:37565"/>
    </ligand>
</feature>